<organism evidence="1 2">
    <name type="scientific">Fusarium flagelliforme</name>
    <dbReference type="NCBI Taxonomy" id="2675880"/>
    <lineage>
        <taxon>Eukaryota</taxon>
        <taxon>Fungi</taxon>
        <taxon>Dikarya</taxon>
        <taxon>Ascomycota</taxon>
        <taxon>Pezizomycotina</taxon>
        <taxon>Sordariomycetes</taxon>
        <taxon>Hypocreomycetidae</taxon>
        <taxon>Hypocreales</taxon>
        <taxon>Nectriaceae</taxon>
        <taxon>Fusarium</taxon>
        <taxon>Fusarium incarnatum-equiseti species complex</taxon>
    </lineage>
</organism>
<dbReference type="Proteomes" id="UP000265631">
    <property type="component" value="Unassembled WGS sequence"/>
</dbReference>
<proteinExistence type="predicted"/>
<evidence type="ECO:0000313" key="2">
    <source>
        <dbReference type="Proteomes" id="UP000265631"/>
    </source>
</evidence>
<comment type="caution">
    <text evidence="1">The sequence shown here is derived from an EMBL/GenBank/DDBJ whole genome shotgun (WGS) entry which is preliminary data.</text>
</comment>
<keyword evidence="2" id="KW-1185">Reference proteome</keyword>
<name>A0A395N279_9HYPO</name>
<gene>
    <name evidence="1" type="ORF">FIE12Z_1354</name>
</gene>
<protein>
    <submittedName>
        <fullName evidence="1">Succinyl-:3-ketoacid-coenzyme a mitochondrial</fullName>
    </submittedName>
</protein>
<sequence length="74" mass="8722">MAERKEITYFFDKVEDWQAALKPSEELIKEDTGAEHWRSTRTMPPTYYPPPMTQQAIEKLKEFKGVVVKDLSEM</sequence>
<dbReference type="OrthoDB" id="3434980at2759"/>
<dbReference type="AlphaFoldDB" id="A0A395N279"/>
<reference evidence="1 2" key="1">
    <citation type="journal article" date="2018" name="PLoS Pathog.">
        <title>Evolution of structural diversity of trichothecenes, a family of toxins produced by plant pathogenic and entomopathogenic fungi.</title>
        <authorList>
            <person name="Proctor R.H."/>
            <person name="McCormick S.P."/>
            <person name="Kim H.S."/>
            <person name="Cardoza R.E."/>
            <person name="Stanley A.M."/>
            <person name="Lindo L."/>
            <person name="Kelly A."/>
            <person name="Brown D.W."/>
            <person name="Lee T."/>
            <person name="Vaughan M.M."/>
            <person name="Alexander N.J."/>
            <person name="Busman M."/>
            <person name="Gutierrez S."/>
        </authorList>
    </citation>
    <scope>NUCLEOTIDE SEQUENCE [LARGE SCALE GENOMIC DNA]</scope>
    <source>
        <strain evidence="1 2">NRRL 13405</strain>
    </source>
</reference>
<dbReference type="EMBL" id="PXXK01000028">
    <property type="protein sequence ID" value="RFN54228.1"/>
    <property type="molecule type" value="Genomic_DNA"/>
</dbReference>
<accession>A0A395N279</accession>
<evidence type="ECO:0000313" key="1">
    <source>
        <dbReference type="EMBL" id="RFN54228.1"/>
    </source>
</evidence>